<organism evidence="8 9">
    <name type="scientific">Actomonas aquatica</name>
    <dbReference type="NCBI Taxonomy" id="2866162"/>
    <lineage>
        <taxon>Bacteria</taxon>
        <taxon>Pseudomonadati</taxon>
        <taxon>Verrucomicrobiota</taxon>
        <taxon>Opitutia</taxon>
        <taxon>Opitutales</taxon>
        <taxon>Opitutaceae</taxon>
        <taxon>Actomonas</taxon>
    </lineage>
</organism>
<evidence type="ECO:0000256" key="6">
    <source>
        <dbReference type="ARBA" id="ARBA00039970"/>
    </source>
</evidence>
<dbReference type="Gene3D" id="3.40.50.300">
    <property type="entry name" value="P-loop containing nucleotide triphosphate hydrolases"/>
    <property type="match status" value="1"/>
</dbReference>
<reference evidence="8 9" key="1">
    <citation type="submission" date="2021-08" db="EMBL/GenBank/DDBJ databases">
        <authorList>
            <person name="Zhang D."/>
            <person name="Zhang A."/>
            <person name="Wang L."/>
        </authorList>
    </citation>
    <scope>NUCLEOTIDE SEQUENCE [LARGE SCALE GENOMIC DNA]</scope>
    <source>
        <strain evidence="8 9">WL0086</strain>
    </source>
</reference>
<dbReference type="EMBL" id="CP139781">
    <property type="protein sequence ID" value="WRQ89158.1"/>
    <property type="molecule type" value="Genomic_DNA"/>
</dbReference>
<dbReference type="InterPro" id="IPR003714">
    <property type="entry name" value="PhoH"/>
</dbReference>
<dbReference type="RefSeq" id="WP_221031025.1">
    <property type="nucleotide sequence ID" value="NZ_CP139781.1"/>
</dbReference>
<feature type="domain" description="PhoH-like protein" evidence="7">
    <location>
        <begin position="109"/>
        <end position="312"/>
    </location>
</feature>
<gene>
    <name evidence="8" type="ORF">K1X11_007040</name>
</gene>
<dbReference type="InterPro" id="IPR051451">
    <property type="entry name" value="PhoH2-like"/>
</dbReference>
<keyword evidence="4" id="KW-0547">Nucleotide-binding</keyword>
<dbReference type="PANTHER" id="PTHR30473:SF1">
    <property type="entry name" value="PHOH-LIKE PROTEIN"/>
    <property type="match status" value="1"/>
</dbReference>
<evidence type="ECO:0000256" key="2">
    <source>
        <dbReference type="ARBA" id="ARBA00010393"/>
    </source>
</evidence>
<keyword evidence="5" id="KW-0067">ATP-binding</keyword>
<dbReference type="SUPFAM" id="SSF52540">
    <property type="entry name" value="P-loop containing nucleoside triphosphate hydrolases"/>
    <property type="match status" value="1"/>
</dbReference>
<dbReference type="Proteomes" id="UP000738431">
    <property type="component" value="Chromosome"/>
</dbReference>
<dbReference type="PANTHER" id="PTHR30473">
    <property type="entry name" value="PROTEIN PHOH"/>
    <property type="match status" value="1"/>
</dbReference>
<keyword evidence="9" id="KW-1185">Reference proteome</keyword>
<evidence type="ECO:0000256" key="5">
    <source>
        <dbReference type="ARBA" id="ARBA00022840"/>
    </source>
</evidence>
<dbReference type="InterPro" id="IPR027417">
    <property type="entry name" value="P-loop_NTPase"/>
</dbReference>
<keyword evidence="3" id="KW-0963">Cytoplasm</keyword>
<evidence type="ECO:0000313" key="9">
    <source>
        <dbReference type="Proteomes" id="UP000738431"/>
    </source>
</evidence>
<reference evidence="8 9" key="2">
    <citation type="submission" date="2023-12" db="EMBL/GenBank/DDBJ databases">
        <title>Description of an unclassified Opitutus bacterium of Verrucomicrobiota.</title>
        <authorList>
            <person name="Zhang D.-F."/>
        </authorList>
    </citation>
    <scope>NUCLEOTIDE SEQUENCE [LARGE SCALE GENOMIC DNA]</scope>
    <source>
        <strain evidence="8 9">WL0086</strain>
    </source>
</reference>
<evidence type="ECO:0000313" key="8">
    <source>
        <dbReference type="EMBL" id="WRQ89158.1"/>
    </source>
</evidence>
<accession>A0ABZ1CBV3</accession>
<dbReference type="Pfam" id="PF02562">
    <property type="entry name" value="PhoH"/>
    <property type="match status" value="1"/>
</dbReference>
<sequence>MASKTLYFPNPRHLNQLYAGRAENLSYAEQALETKLTTREEWLKVEGSDAAIGRVEKLFEFLNQARAQGVAVHTPDFHRFVDLMAQGEDEQLAELFAAPLVITTQRKSIVPKTLGQKLYLQSLQHCPVVFGVGPAGTGKTYLAVAHAVSALLRNEVEKIILTRPAVEAGEALGFLPGDLREKILPYLRPLYDAMADMLSGDDVTKLTERGIIEIAPLAYMRGRTLSRAYVILDEAQNTTSEQMMMFLTRLGEGSRMIITGDTTQVDLPRSKGSGLLEVERILQGIEGIAFHQFSGADVVRHPIVQRIIAAYDRYKNPMNAETGSRV</sequence>
<proteinExistence type="inferred from homology"/>
<name>A0ABZ1CBV3_9BACT</name>
<evidence type="ECO:0000256" key="1">
    <source>
        <dbReference type="ARBA" id="ARBA00004496"/>
    </source>
</evidence>
<comment type="similarity">
    <text evidence="2">Belongs to the PhoH family.</text>
</comment>
<evidence type="ECO:0000259" key="7">
    <source>
        <dbReference type="Pfam" id="PF02562"/>
    </source>
</evidence>
<protein>
    <recommendedName>
        <fullName evidence="6">PhoH-like protein</fullName>
    </recommendedName>
</protein>
<evidence type="ECO:0000256" key="3">
    <source>
        <dbReference type="ARBA" id="ARBA00022490"/>
    </source>
</evidence>
<evidence type="ECO:0000256" key="4">
    <source>
        <dbReference type="ARBA" id="ARBA00022741"/>
    </source>
</evidence>
<comment type="subcellular location">
    <subcellularLocation>
        <location evidence="1">Cytoplasm</location>
    </subcellularLocation>
</comment>